<dbReference type="InterPro" id="IPR001254">
    <property type="entry name" value="Trypsin_dom"/>
</dbReference>
<evidence type="ECO:0000256" key="4">
    <source>
        <dbReference type="ARBA" id="ARBA00023157"/>
    </source>
</evidence>
<dbReference type="Pfam" id="PF00089">
    <property type="entry name" value="Trypsin"/>
    <property type="match status" value="1"/>
</dbReference>
<evidence type="ECO:0000256" key="2">
    <source>
        <dbReference type="ARBA" id="ARBA00022801"/>
    </source>
</evidence>
<dbReference type="InterPro" id="IPR018114">
    <property type="entry name" value="TRYPSIN_HIS"/>
</dbReference>
<keyword evidence="3 5" id="KW-0720">Serine protease</keyword>
<dbReference type="SMART" id="SM00020">
    <property type="entry name" value="Tryp_SPc"/>
    <property type="match status" value="1"/>
</dbReference>
<comment type="caution">
    <text evidence="7">The sequence shown here is derived from an EMBL/GenBank/DDBJ whole genome shotgun (WGS) entry which is preliminary data.</text>
</comment>
<evidence type="ECO:0000256" key="3">
    <source>
        <dbReference type="ARBA" id="ARBA00022825"/>
    </source>
</evidence>
<evidence type="ECO:0000259" key="6">
    <source>
        <dbReference type="PROSITE" id="PS50240"/>
    </source>
</evidence>
<dbReference type="EMBL" id="JANPWB010000016">
    <property type="protein sequence ID" value="KAJ1079944.1"/>
    <property type="molecule type" value="Genomic_DNA"/>
</dbReference>
<evidence type="ECO:0000313" key="8">
    <source>
        <dbReference type="Proteomes" id="UP001066276"/>
    </source>
</evidence>
<dbReference type="PROSITE" id="PS50240">
    <property type="entry name" value="TRYPSIN_DOM"/>
    <property type="match status" value="1"/>
</dbReference>
<gene>
    <name evidence="7" type="ORF">NDU88_000167</name>
</gene>
<dbReference type="InterPro" id="IPR043504">
    <property type="entry name" value="Peptidase_S1_PA_chymotrypsin"/>
</dbReference>
<keyword evidence="4" id="KW-1015">Disulfide bond</keyword>
<feature type="domain" description="Peptidase S1" evidence="6">
    <location>
        <begin position="77"/>
        <end position="308"/>
    </location>
</feature>
<dbReference type="InterPro" id="IPR001314">
    <property type="entry name" value="Peptidase_S1A"/>
</dbReference>
<dbReference type="PRINTS" id="PR00722">
    <property type="entry name" value="CHYMOTRYPSIN"/>
</dbReference>
<keyword evidence="8" id="KW-1185">Reference proteome</keyword>
<dbReference type="PROSITE" id="PS00135">
    <property type="entry name" value="TRYPSIN_SER"/>
    <property type="match status" value="1"/>
</dbReference>
<sequence length="395" mass="43866">MGHFVEHQCSLEDGYTITASCMFYCAGNIPMFQYKPGHAEAGPIRVDPVVFKCSCGLRTPYDEPSEASAKSRMESRIIGGKNALPAEWPWTVSLQKAGGHFCGGSIISPMWILTAAHCFHHVSAQDLRVQVGATILGSRRKNIHKVERIISHEDFSQYTADNDIALLLLSSPIEVNSATTPICLPPPETFDMEDWRSCHVAGWGTQSEGSSRSSSVLQKVKIVLIDWNKCMDWLWVLTENMLCAGYEEGGRDACQGDSGGPLMCRRLQHKTWYQVGIVSWGKGCGRKRSPGIYTLVPNYLPWIRKVTAEADQPMAHTTLGMQSEVDTQGEKDTYDMEDPSPVLRSRGLSLVNSDHQWLCSSAVVLVTLVSSGYTHWLMTVLSRLRTHTTLAKFHS</sequence>
<dbReference type="InterPro" id="IPR033116">
    <property type="entry name" value="TRYPSIN_SER"/>
</dbReference>
<dbReference type="CDD" id="cd00190">
    <property type="entry name" value="Tryp_SPc"/>
    <property type="match status" value="1"/>
</dbReference>
<name>A0AAV7KNU6_PLEWA</name>
<protein>
    <recommendedName>
        <fullName evidence="6">Peptidase S1 domain-containing protein</fullName>
    </recommendedName>
</protein>
<dbReference type="PROSITE" id="PS00134">
    <property type="entry name" value="TRYPSIN_HIS"/>
    <property type="match status" value="1"/>
</dbReference>
<dbReference type="InterPro" id="IPR009003">
    <property type="entry name" value="Peptidase_S1_PA"/>
</dbReference>
<dbReference type="Proteomes" id="UP001066276">
    <property type="component" value="Chromosome 12"/>
</dbReference>
<dbReference type="FunFam" id="2.40.10.10:FF:000003">
    <property type="entry name" value="Transmembrane serine protease 3"/>
    <property type="match status" value="1"/>
</dbReference>
<dbReference type="PANTHER" id="PTHR24252:SF7">
    <property type="entry name" value="HYALIN"/>
    <property type="match status" value="1"/>
</dbReference>
<accession>A0AAV7KNU6</accession>
<dbReference type="AlphaFoldDB" id="A0AAV7KNU6"/>
<proteinExistence type="predicted"/>
<organism evidence="7 8">
    <name type="scientific">Pleurodeles waltl</name>
    <name type="common">Iberian ribbed newt</name>
    <dbReference type="NCBI Taxonomy" id="8319"/>
    <lineage>
        <taxon>Eukaryota</taxon>
        <taxon>Metazoa</taxon>
        <taxon>Chordata</taxon>
        <taxon>Craniata</taxon>
        <taxon>Vertebrata</taxon>
        <taxon>Euteleostomi</taxon>
        <taxon>Amphibia</taxon>
        <taxon>Batrachia</taxon>
        <taxon>Caudata</taxon>
        <taxon>Salamandroidea</taxon>
        <taxon>Salamandridae</taxon>
        <taxon>Pleurodelinae</taxon>
        <taxon>Pleurodeles</taxon>
    </lineage>
</organism>
<keyword evidence="2 5" id="KW-0378">Hydrolase</keyword>
<dbReference type="GO" id="GO:0004252">
    <property type="term" value="F:serine-type endopeptidase activity"/>
    <property type="evidence" value="ECO:0007669"/>
    <property type="project" value="InterPro"/>
</dbReference>
<evidence type="ECO:0000256" key="1">
    <source>
        <dbReference type="ARBA" id="ARBA00022670"/>
    </source>
</evidence>
<dbReference type="PANTHER" id="PTHR24252">
    <property type="entry name" value="ACROSIN-RELATED"/>
    <property type="match status" value="1"/>
</dbReference>
<keyword evidence="1 5" id="KW-0645">Protease</keyword>
<dbReference type="GO" id="GO:0006508">
    <property type="term" value="P:proteolysis"/>
    <property type="evidence" value="ECO:0007669"/>
    <property type="project" value="UniProtKB-KW"/>
</dbReference>
<reference evidence="7" key="1">
    <citation type="journal article" date="2022" name="bioRxiv">
        <title>Sequencing and chromosome-scale assembly of the giantPleurodeles waltlgenome.</title>
        <authorList>
            <person name="Brown T."/>
            <person name="Elewa A."/>
            <person name="Iarovenko S."/>
            <person name="Subramanian E."/>
            <person name="Araus A.J."/>
            <person name="Petzold A."/>
            <person name="Susuki M."/>
            <person name="Suzuki K.-i.T."/>
            <person name="Hayashi T."/>
            <person name="Toyoda A."/>
            <person name="Oliveira C."/>
            <person name="Osipova E."/>
            <person name="Leigh N.D."/>
            <person name="Simon A."/>
            <person name="Yun M.H."/>
        </authorList>
    </citation>
    <scope>NUCLEOTIDE SEQUENCE</scope>
    <source>
        <strain evidence="7">20211129_DDA</strain>
        <tissue evidence="7">Liver</tissue>
    </source>
</reference>
<evidence type="ECO:0000313" key="7">
    <source>
        <dbReference type="EMBL" id="KAJ1079944.1"/>
    </source>
</evidence>
<dbReference type="Gene3D" id="2.40.10.10">
    <property type="entry name" value="Trypsin-like serine proteases"/>
    <property type="match status" value="1"/>
</dbReference>
<dbReference type="SUPFAM" id="SSF50494">
    <property type="entry name" value="Trypsin-like serine proteases"/>
    <property type="match status" value="1"/>
</dbReference>
<evidence type="ECO:0000256" key="5">
    <source>
        <dbReference type="RuleBase" id="RU363034"/>
    </source>
</evidence>